<comment type="caution">
    <text evidence="6">The sequence shown here is derived from an EMBL/GenBank/DDBJ whole genome shotgun (WGS) entry which is preliminary data.</text>
</comment>
<keyword evidence="7" id="KW-1185">Reference proteome</keyword>
<dbReference type="InterPro" id="IPR006162">
    <property type="entry name" value="Ppantetheine_attach_site"/>
</dbReference>
<dbReference type="PANTHER" id="PTHR45527:SF1">
    <property type="entry name" value="FATTY ACID SYNTHASE"/>
    <property type="match status" value="1"/>
</dbReference>
<evidence type="ECO:0000313" key="7">
    <source>
        <dbReference type="Proteomes" id="UP001230188"/>
    </source>
</evidence>
<dbReference type="GO" id="GO:0044550">
    <property type="term" value="P:secondary metabolite biosynthetic process"/>
    <property type="evidence" value="ECO:0007669"/>
    <property type="project" value="TreeGrafter"/>
</dbReference>
<dbReference type="InterPro" id="IPR042099">
    <property type="entry name" value="ANL_N_sf"/>
</dbReference>
<keyword evidence="1" id="KW-0596">Phosphopantetheine</keyword>
<dbReference type="Gene3D" id="1.10.405.20">
    <property type="match status" value="1"/>
</dbReference>
<dbReference type="Gene3D" id="3.40.50.12780">
    <property type="entry name" value="N-terminal domain of ligase-like"/>
    <property type="match status" value="2"/>
</dbReference>
<evidence type="ECO:0000256" key="1">
    <source>
        <dbReference type="ARBA" id="ARBA00022450"/>
    </source>
</evidence>
<dbReference type="Gene3D" id="3.30.70.1990">
    <property type="match status" value="1"/>
</dbReference>
<dbReference type="SUPFAM" id="SSF52777">
    <property type="entry name" value="CoA-dependent acyltransferases"/>
    <property type="match status" value="2"/>
</dbReference>
<dbReference type="InterPro" id="IPR002937">
    <property type="entry name" value="Amino_oxidase"/>
</dbReference>
<dbReference type="SUPFAM" id="SSF56801">
    <property type="entry name" value="Acetyl-CoA synthetase-like"/>
    <property type="match status" value="2"/>
</dbReference>
<dbReference type="InterPro" id="IPR010071">
    <property type="entry name" value="AA_adenyl_dom"/>
</dbReference>
<evidence type="ECO:0000256" key="3">
    <source>
        <dbReference type="ARBA" id="ARBA00022598"/>
    </source>
</evidence>
<feature type="region of interest" description="Disordered" evidence="4">
    <location>
        <begin position="2082"/>
        <end position="2113"/>
    </location>
</feature>
<dbReference type="Gene3D" id="3.30.559.10">
    <property type="entry name" value="Chloramphenicol acetyltransferase-like domain"/>
    <property type="match status" value="1"/>
</dbReference>
<dbReference type="SUPFAM" id="SSF47336">
    <property type="entry name" value="ACP-like"/>
    <property type="match status" value="1"/>
</dbReference>
<dbReference type="InterPro" id="IPR000873">
    <property type="entry name" value="AMP-dep_synth/lig_dom"/>
</dbReference>
<dbReference type="InterPro" id="IPR036188">
    <property type="entry name" value="FAD/NAD-bd_sf"/>
</dbReference>
<organism evidence="6 7">
    <name type="scientific">Chrysophaeum taylorii</name>
    <dbReference type="NCBI Taxonomy" id="2483200"/>
    <lineage>
        <taxon>Eukaryota</taxon>
        <taxon>Sar</taxon>
        <taxon>Stramenopiles</taxon>
        <taxon>Ochrophyta</taxon>
        <taxon>Pelagophyceae</taxon>
        <taxon>Pelagomonadales</taxon>
        <taxon>Pelagomonadaceae</taxon>
        <taxon>Chrysophaeum</taxon>
    </lineage>
</organism>
<dbReference type="Gene3D" id="3.50.50.60">
    <property type="entry name" value="FAD/NAD(P)-binding domain"/>
    <property type="match status" value="1"/>
</dbReference>
<dbReference type="InterPro" id="IPR009081">
    <property type="entry name" value="PP-bd_ACP"/>
</dbReference>
<dbReference type="Gene3D" id="3.30.559.30">
    <property type="entry name" value="Nonribosomal peptide synthetase, condensation domain"/>
    <property type="match status" value="1"/>
</dbReference>
<dbReference type="GO" id="GO:0016874">
    <property type="term" value="F:ligase activity"/>
    <property type="evidence" value="ECO:0007669"/>
    <property type="project" value="UniProtKB-KW"/>
</dbReference>
<dbReference type="GO" id="GO:0016491">
    <property type="term" value="F:oxidoreductase activity"/>
    <property type="evidence" value="ECO:0007669"/>
    <property type="project" value="InterPro"/>
</dbReference>
<feature type="non-terminal residue" evidence="6">
    <location>
        <position position="1"/>
    </location>
</feature>
<dbReference type="GO" id="GO:0043041">
    <property type="term" value="P:amino acid activation for nonribosomal peptide biosynthetic process"/>
    <property type="evidence" value="ECO:0007669"/>
    <property type="project" value="TreeGrafter"/>
</dbReference>
<dbReference type="EMBL" id="JAQMWT010000390">
    <property type="protein sequence ID" value="KAJ8602142.1"/>
    <property type="molecule type" value="Genomic_DNA"/>
</dbReference>
<dbReference type="InterPro" id="IPR020806">
    <property type="entry name" value="PKS_PP-bd"/>
</dbReference>
<dbReference type="InterPro" id="IPR025110">
    <property type="entry name" value="AMP-bd_C"/>
</dbReference>
<dbReference type="InterPro" id="IPR001242">
    <property type="entry name" value="Condensation_dom"/>
</dbReference>
<evidence type="ECO:0000256" key="2">
    <source>
        <dbReference type="ARBA" id="ARBA00022553"/>
    </source>
</evidence>
<dbReference type="PROSITE" id="PS00455">
    <property type="entry name" value="AMP_BINDING"/>
    <property type="match status" value="2"/>
</dbReference>
<reference evidence="6" key="1">
    <citation type="submission" date="2023-01" db="EMBL/GenBank/DDBJ databases">
        <title>Metagenome sequencing of chrysophaentin producing Chrysophaeum taylorii.</title>
        <authorList>
            <person name="Davison J."/>
            <person name="Bewley C."/>
        </authorList>
    </citation>
    <scope>NUCLEOTIDE SEQUENCE</scope>
    <source>
        <strain evidence="6">NIES-1699</strain>
    </source>
</reference>
<dbReference type="NCBIfam" id="TIGR01733">
    <property type="entry name" value="AA-adenyl-dom"/>
    <property type="match status" value="1"/>
</dbReference>
<dbReference type="Pfam" id="PF23024">
    <property type="entry name" value="AMP-dom_DIP2-like"/>
    <property type="match status" value="1"/>
</dbReference>
<dbReference type="Pfam" id="PF01593">
    <property type="entry name" value="Amino_oxidase"/>
    <property type="match status" value="1"/>
</dbReference>
<sequence>MMPSPTWWKPYGGRARTAVAHVAEKVDEDEASMVWLDGRGREERTWTYAAAWRRAGRIGHFLRGAGACDRGDRVLLCFAPGLEFFVAFWGCLRAAVVAVPVYPLAPSTMETSIARLTRVSDQVQAALCLTDNAINVLRQTVGLAYSTWPKNLTWRSTEGLGVDESKLFLSRRRGPDLETLTVPPADDDDDATEADLAFLQYTSGSTSSPKGVMIGHDNLWHNVSKVILPMNRRGFERLRQRGVVLPQRFAMISWLPTYHDMGLIYAHVAPFCHGDDVYYMSPLTFLSTPELWLEAASRYGAHYTASPDFGYKLVARRVEAKDPARFAGRLDLTKLFYCMTAAERVRPSTYSHLNAVLEPFGFRAVVVPAYGLAETVVGATFSLDDAAVGITPRRSTSKPNLCCCGNDFSVVVRIVDPDARLDPEREVPSKEIGEIWLSSGSVARGYWGMPELSAEIFQARLEPDDGRCYLRTQDEGFLEEGRLYVCGRRKDLIIVQGINIYAEDVETAIVERVSADVIRHGAIAAFGVEIEDEEQLVVVCEIRNPRTAEDASRAIVAAVLRDVGLRPRRVVAIKQATIPRTTSGKIRRQATRQALEDGALDIVHDYHYYPSSSIRAPAKTDGGDGEHRSSCLDGMSNEDCVVVVPRDDDDDRTAAEIIPIAPPPPAAARLKCDVPVVEDASVDPENPLGLHSDSKIAIVGAGLGGLSLAHYLQQQGFESITVFERNDHVGGKAAGVWCESLQRWVSGGQYAINDDFENLLALGTELGVDLRGVVKTSLLKDVKFFDPVSGIFVDDERSLLLGTSYESTAERLGPVLHAIAETTARLPAVGFGSTRDSHDSFHTFLASQGFVIEDVERVCERLDVLYGPQGYLSARDAVPDLYRLKMLRHNGSAWNAAAPDAYRLLCERLAQRVEERGATRVETGANVVAIEYEADRVRVRLSTRTEEFEALVVTAHPRDVEKSSSGEVASLASEVRLVDYCCTIVTASGLPEVAYIPRHWLPESTGRVFRVCRARSTRDDDEEHDPSVPTLYSCFQYGSEEYATPSSSRRLDDSDLELILRNDIELLGGRVSAVHGTKRWQYFPRVSGDALRENFYDRLEGIQGLNRTFWAGSLMSYELAEDTWMRGAASAAALRKALNELVQRHAILRTTYGLDDDGRFTQTVHEVLEVTFVDETAGSEAEALERARKEQSAPFDLLRGDPVIRSLLVRLAPSGGIPREDMLLVVFVHHVACDGMSTRIMLRELRELYLAATCGTNTAGVYSKRLPEPPKQYGDFALAQRALLLDNKCLDKHKRYWRQHLREGSLEVLNLPVDHPRQAKLAYRSDRVELCVPTDLASALSALAAECRCTLFHVLLATWALLLGRHSGAEEVVVGTPSQGRTLPGFHHFDHVCGYFVNILPLNVNISRGQSVPRLLDACRRVVIDSLSSSQVPFQYMVNELLPRLTRDPSRSTVFQTLINWLPQDGWSSGLLRWTPTLSLENVNLPSPPAATTCDVTLTACPTAAGHIEATIEFNSVLFERASIERLAKHFLVLAAAIVENREIADVWQLEMIPSMERELILTEFNNTRVDFQVRDGLLHELVWDQARRYPEIAAVEWQDSQMTYSEFESAASTTGATLRARGVTSDVVVALLFAEKSLAMATAILAVLSAGGAYLPLDPNAPVERRRLMLEDARCSHLITSDDDDDDDDDLGKLVSGIDLTVVRLGIDGRIATSSDALSSSSTPSLSRSRDLCYVIYTSGSTGRPKGVLVEHRGVVNLMHSFRPFFKASFPEAFFEDPTERLVVRYCATSNYVFDFFSLNLFNCLTILGGTSVFLSSGLSLLELEDSDNIDCIGDVASVLSLTQSLPRTVRVILTGGEKLTHRVVLNCLPRDLLNMYGPTEASIASSSNVVTDSDDANLASIGRPLANVTCYVVAPDTTELQPIGVFGELLIGGVQVARGYLNRPDLTNAKFVKNPWPETDPSGRGVVYRTGDRVRWRSNGELEFGGRIDNQVKLRGLRIELGEIEHALRAHDFVNEAVCLLRDDVGGTTTTEPQLVAYVNPAAIADVEASMLSNLRQMLPAYMVPSMIVGIEEWPRTGTSKIDRKRLPVPPPPPPPRRARGRRRPPSTPTEMRVARVVADSIGCSLDDLDAETSLFELGASSLSAVRIRFMLQKEFSGVELESTLLFDYETIRKLATVLETKSATRDDAPTNPLYDANMVDITVVETAEAHQKEQQQT</sequence>
<dbReference type="InterPro" id="IPR020845">
    <property type="entry name" value="AMP-binding_CS"/>
</dbReference>
<keyword evidence="3" id="KW-0436">Ligase</keyword>
<dbReference type="SUPFAM" id="SSF51905">
    <property type="entry name" value="FAD/NAD(P)-binding domain"/>
    <property type="match status" value="1"/>
</dbReference>
<gene>
    <name evidence="6" type="ORF">CTAYLR_001666</name>
</gene>
<protein>
    <recommendedName>
        <fullName evidence="5">Carrier domain-containing protein</fullName>
    </recommendedName>
</protein>
<dbReference type="Proteomes" id="UP001230188">
    <property type="component" value="Unassembled WGS sequence"/>
</dbReference>
<dbReference type="Gene3D" id="3.30.300.30">
    <property type="match status" value="2"/>
</dbReference>
<name>A0AAD7XHX2_9STRA</name>
<dbReference type="PROSITE" id="PS50075">
    <property type="entry name" value="CARRIER"/>
    <property type="match status" value="1"/>
</dbReference>
<dbReference type="PANTHER" id="PTHR45527">
    <property type="entry name" value="NONRIBOSOMAL PEPTIDE SYNTHETASE"/>
    <property type="match status" value="1"/>
</dbReference>
<dbReference type="CDD" id="cd19531">
    <property type="entry name" value="LCL_NRPS-like"/>
    <property type="match status" value="1"/>
</dbReference>
<dbReference type="GO" id="GO:0005737">
    <property type="term" value="C:cytoplasm"/>
    <property type="evidence" value="ECO:0007669"/>
    <property type="project" value="TreeGrafter"/>
</dbReference>
<feature type="domain" description="Carrier" evidence="5">
    <location>
        <begin position="2110"/>
        <end position="2185"/>
    </location>
</feature>
<dbReference type="PRINTS" id="PR00419">
    <property type="entry name" value="ADXRDTASE"/>
</dbReference>
<dbReference type="Pfam" id="PF00668">
    <property type="entry name" value="Condensation"/>
    <property type="match status" value="1"/>
</dbReference>
<dbReference type="Pfam" id="PF00501">
    <property type="entry name" value="AMP-binding"/>
    <property type="match status" value="2"/>
</dbReference>
<dbReference type="CDD" id="cd05930">
    <property type="entry name" value="A_NRPS"/>
    <property type="match status" value="1"/>
</dbReference>
<evidence type="ECO:0000313" key="6">
    <source>
        <dbReference type="EMBL" id="KAJ8602142.1"/>
    </source>
</evidence>
<evidence type="ECO:0000256" key="4">
    <source>
        <dbReference type="SAM" id="MobiDB-lite"/>
    </source>
</evidence>
<accession>A0AAD7XHX2</accession>
<keyword evidence="2" id="KW-0597">Phosphoprotein</keyword>
<dbReference type="InterPro" id="IPR045851">
    <property type="entry name" value="AMP-bd_C_sf"/>
</dbReference>
<dbReference type="SMART" id="SM00823">
    <property type="entry name" value="PKS_PP"/>
    <property type="match status" value="1"/>
</dbReference>
<dbReference type="Pfam" id="PF00550">
    <property type="entry name" value="PP-binding"/>
    <property type="match status" value="1"/>
</dbReference>
<dbReference type="InterPro" id="IPR023213">
    <property type="entry name" value="CAT-like_dom_sf"/>
</dbReference>
<proteinExistence type="predicted"/>
<dbReference type="GO" id="GO:0031177">
    <property type="term" value="F:phosphopantetheine binding"/>
    <property type="evidence" value="ECO:0007669"/>
    <property type="project" value="InterPro"/>
</dbReference>
<dbReference type="PROSITE" id="PS00012">
    <property type="entry name" value="PHOSPHOPANTETHEINE"/>
    <property type="match status" value="1"/>
</dbReference>
<dbReference type="Gene3D" id="1.10.1200.10">
    <property type="entry name" value="ACP-like"/>
    <property type="match status" value="1"/>
</dbReference>
<evidence type="ECO:0000259" key="5">
    <source>
        <dbReference type="PROSITE" id="PS50075"/>
    </source>
</evidence>
<dbReference type="InterPro" id="IPR036736">
    <property type="entry name" value="ACP-like_sf"/>
</dbReference>